<dbReference type="SUPFAM" id="SSF51679">
    <property type="entry name" value="Bacterial luciferase-like"/>
    <property type="match status" value="1"/>
</dbReference>
<evidence type="ECO:0000313" key="6">
    <source>
        <dbReference type="EMBL" id="AOS63825.1"/>
    </source>
</evidence>
<keyword evidence="2" id="KW-0288">FMN</keyword>
<keyword evidence="4 6" id="KW-0503">Monooxygenase</keyword>
<dbReference type="PANTHER" id="PTHR42847">
    <property type="entry name" value="ALKANESULFONATE MONOOXYGENASE"/>
    <property type="match status" value="1"/>
</dbReference>
<evidence type="ECO:0000256" key="2">
    <source>
        <dbReference type="ARBA" id="ARBA00022643"/>
    </source>
</evidence>
<dbReference type="InterPro" id="IPR036661">
    <property type="entry name" value="Luciferase-like_sf"/>
</dbReference>
<gene>
    <name evidence="6" type="ORF">TL08_15080</name>
</gene>
<name>A0AAC9MYY8_9PSEU</name>
<sequence>MPNYGPGTDPGVLRSWAHTVEGLGFDHLMISDHLAITPDVAAQYPAPFYEPFTTLSWFAGFTSRVRLGTTVLILPYRHPLHVARSAANLQAFSGGRFVLGVGIGWARQEFDALGIRFDRRGAITDDHLRRLRTAWKNTDDYRCGHIPIWVGGNSDAALRRSVLLGDAWHPYHFTMPWWQDSVERLRVRAAALGHPVPQLAPRIKLRLTETPITTPERLAGEGTIDQVAADLEDLRRSGAAAVTLDTYNGDPTETRRPADAFRFLAAVAAIRPPGVGMES</sequence>
<evidence type="ECO:0000256" key="4">
    <source>
        <dbReference type="ARBA" id="ARBA00023033"/>
    </source>
</evidence>
<reference evidence="7" key="1">
    <citation type="submission" date="2016-03" db="EMBL/GenBank/DDBJ databases">
        <title>Complete genome sequence of the type strain Actinoalloteichus hymeniacidonis DSM 45092.</title>
        <authorList>
            <person name="Schaffert L."/>
            <person name="Albersmeier A."/>
            <person name="Winkler A."/>
            <person name="Kalinowski J."/>
            <person name="Zotchev S."/>
            <person name="Ruckert C."/>
        </authorList>
    </citation>
    <scope>NUCLEOTIDE SEQUENCE [LARGE SCALE GENOMIC DNA]</scope>
    <source>
        <strain evidence="7">HPA177(T) (DSM 45092(T))</strain>
    </source>
</reference>
<dbReference type="KEGG" id="ahm:TL08_15080"/>
<dbReference type="Pfam" id="PF00296">
    <property type="entry name" value="Bac_luciferase"/>
    <property type="match status" value="1"/>
</dbReference>
<organism evidence="6 7">
    <name type="scientific">Actinoalloteichus hymeniacidonis</name>
    <dbReference type="NCBI Taxonomy" id="340345"/>
    <lineage>
        <taxon>Bacteria</taxon>
        <taxon>Bacillati</taxon>
        <taxon>Actinomycetota</taxon>
        <taxon>Actinomycetes</taxon>
        <taxon>Pseudonocardiales</taxon>
        <taxon>Pseudonocardiaceae</taxon>
        <taxon>Actinoalloteichus</taxon>
    </lineage>
</organism>
<keyword evidence="1" id="KW-0285">Flavoprotein</keyword>
<evidence type="ECO:0000256" key="1">
    <source>
        <dbReference type="ARBA" id="ARBA00022630"/>
    </source>
</evidence>
<dbReference type="EMBL" id="CP014859">
    <property type="protein sequence ID" value="AOS63825.1"/>
    <property type="molecule type" value="Genomic_DNA"/>
</dbReference>
<dbReference type="GO" id="GO:0008726">
    <property type="term" value="F:alkanesulfonate monooxygenase activity"/>
    <property type="evidence" value="ECO:0007669"/>
    <property type="project" value="TreeGrafter"/>
</dbReference>
<feature type="domain" description="Luciferase-like" evidence="5">
    <location>
        <begin position="9"/>
        <end position="203"/>
    </location>
</feature>
<proteinExistence type="predicted"/>
<evidence type="ECO:0000313" key="7">
    <source>
        <dbReference type="Proteomes" id="UP000095210"/>
    </source>
</evidence>
<dbReference type="AlphaFoldDB" id="A0AAC9MYY8"/>
<keyword evidence="3" id="KW-0560">Oxidoreductase</keyword>
<dbReference type="Gene3D" id="3.20.20.30">
    <property type="entry name" value="Luciferase-like domain"/>
    <property type="match status" value="1"/>
</dbReference>
<protein>
    <submittedName>
        <fullName evidence="6">Luciferase-like monooxygenase</fullName>
    </submittedName>
</protein>
<accession>A0AAC9MYY8</accession>
<dbReference type="InterPro" id="IPR050172">
    <property type="entry name" value="SsuD_RutA_monooxygenase"/>
</dbReference>
<dbReference type="Proteomes" id="UP000095210">
    <property type="component" value="Chromosome"/>
</dbReference>
<dbReference type="PANTHER" id="PTHR42847:SF4">
    <property type="entry name" value="ALKANESULFONATE MONOOXYGENASE-RELATED"/>
    <property type="match status" value="1"/>
</dbReference>
<dbReference type="InterPro" id="IPR011251">
    <property type="entry name" value="Luciferase-like_dom"/>
</dbReference>
<evidence type="ECO:0000259" key="5">
    <source>
        <dbReference type="Pfam" id="PF00296"/>
    </source>
</evidence>
<keyword evidence="7" id="KW-1185">Reference proteome</keyword>
<evidence type="ECO:0000256" key="3">
    <source>
        <dbReference type="ARBA" id="ARBA00023002"/>
    </source>
</evidence>
<dbReference type="GO" id="GO:0046306">
    <property type="term" value="P:alkanesulfonate catabolic process"/>
    <property type="evidence" value="ECO:0007669"/>
    <property type="project" value="TreeGrafter"/>
</dbReference>